<dbReference type="PANTHER" id="PTHR42898:SF6">
    <property type="entry name" value="NADP-DEPENDENT MANNITOL DEHYDROGENASE"/>
    <property type="match status" value="1"/>
</dbReference>
<keyword evidence="4" id="KW-0732">Signal</keyword>
<evidence type="ECO:0000256" key="2">
    <source>
        <dbReference type="ARBA" id="ARBA00023002"/>
    </source>
</evidence>
<dbReference type="InterPro" id="IPR002347">
    <property type="entry name" value="SDR_fam"/>
</dbReference>
<dbReference type="Gene3D" id="3.40.50.720">
    <property type="entry name" value="NAD(P)-binding Rossmann-like Domain"/>
    <property type="match status" value="1"/>
</dbReference>
<gene>
    <name evidence="5" type="ORF">CICLE_v10027066mg</name>
</gene>
<protein>
    <submittedName>
        <fullName evidence="5">Uncharacterized protein</fullName>
    </submittedName>
</protein>
<dbReference type="Proteomes" id="UP000030687">
    <property type="component" value="Unassembled WGS sequence"/>
</dbReference>
<dbReference type="InterPro" id="IPR036291">
    <property type="entry name" value="NAD(P)-bd_dom_sf"/>
</dbReference>
<sequence length="186" mass="19653">MGALVTGGAKGIRYLFFSLCILFSINNVGTHVSRPRTVDFAAEDFLVLMATNFESAFHLSRLGQPLLKISGSSVVMMSSATGVVPVSGLSIYGPIISRVDMGSIINGLFAGAMNQLAGNLACESEKDNIRDNSVLHWIVTTPLSENSKEVDALVAFFCIPAASDITGQTICIDGGFTVNGCFLPVI</sequence>
<keyword evidence="6" id="KW-1185">Reference proteome</keyword>
<proteinExistence type="inferred from homology"/>
<dbReference type="AlphaFoldDB" id="V4SJU5"/>
<dbReference type="InterPro" id="IPR045000">
    <property type="entry name" value="TR"/>
</dbReference>
<reference evidence="5 6" key="1">
    <citation type="submission" date="2013-10" db="EMBL/GenBank/DDBJ databases">
        <authorList>
            <consortium name="International Citrus Genome Consortium"/>
            <person name="Jenkins J."/>
            <person name="Schmutz J."/>
            <person name="Prochnik S."/>
            <person name="Rokhsar D."/>
            <person name="Gmitter F."/>
            <person name="Ollitrault P."/>
            <person name="Machado M."/>
            <person name="Talon M."/>
            <person name="Wincker P."/>
            <person name="Jaillon O."/>
            <person name="Morgante M."/>
        </authorList>
    </citation>
    <scope>NUCLEOTIDE SEQUENCE</scope>
    <source>
        <strain evidence="6">cv. Clemenules</strain>
    </source>
</reference>
<dbReference type="Gramene" id="ESR40917">
    <property type="protein sequence ID" value="ESR40917"/>
    <property type="gene ID" value="CICLE_v10027066mg"/>
</dbReference>
<evidence type="ECO:0000313" key="6">
    <source>
        <dbReference type="Proteomes" id="UP000030687"/>
    </source>
</evidence>
<keyword evidence="2" id="KW-0560">Oxidoreductase</keyword>
<dbReference type="eggNOG" id="KOG0725">
    <property type="taxonomic scope" value="Eukaryota"/>
</dbReference>
<dbReference type="Pfam" id="PF13561">
    <property type="entry name" value="adh_short_C2"/>
    <property type="match status" value="1"/>
</dbReference>
<evidence type="ECO:0000256" key="4">
    <source>
        <dbReference type="SAM" id="SignalP"/>
    </source>
</evidence>
<comment type="similarity">
    <text evidence="3">Belongs to the short-chain dehydrogenases/reductases (SDR) family. SDR65C subfamily.</text>
</comment>
<accession>V4SJU5</accession>
<dbReference type="SUPFAM" id="SSF51735">
    <property type="entry name" value="NAD(P)-binding Rossmann-fold domains"/>
    <property type="match status" value="1"/>
</dbReference>
<dbReference type="PANTHER" id="PTHR42898">
    <property type="entry name" value="TROPINONE REDUCTASE"/>
    <property type="match status" value="1"/>
</dbReference>
<feature type="signal peptide" evidence="4">
    <location>
        <begin position="1"/>
        <end position="30"/>
    </location>
</feature>
<dbReference type="InParanoid" id="V4SJU5"/>
<keyword evidence="1" id="KW-0521">NADP</keyword>
<name>V4SJU5_CITCL</name>
<evidence type="ECO:0000313" key="5">
    <source>
        <dbReference type="EMBL" id="ESR40917.1"/>
    </source>
</evidence>
<dbReference type="STRING" id="85681.V4SJU5"/>
<feature type="chain" id="PRO_5004727553" evidence="4">
    <location>
        <begin position="31"/>
        <end position="186"/>
    </location>
</feature>
<evidence type="ECO:0000256" key="3">
    <source>
        <dbReference type="ARBA" id="ARBA00025714"/>
    </source>
</evidence>
<organism evidence="5 6">
    <name type="scientific">Citrus clementina</name>
    <name type="common">Clementine</name>
    <name type="synonym">Citrus deliciosa x Citrus sinensis</name>
    <dbReference type="NCBI Taxonomy" id="85681"/>
    <lineage>
        <taxon>Eukaryota</taxon>
        <taxon>Viridiplantae</taxon>
        <taxon>Streptophyta</taxon>
        <taxon>Embryophyta</taxon>
        <taxon>Tracheophyta</taxon>
        <taxon>Spermatophyta</taxon>
        <taxon>Magnoliopsida</taxon>
        <taxon>eudicotyledons</taxon>
        <taxon>Gunneridae</taxon>
        <taxon>Pentapetalae</taxon>
        <taxon>rosids</taxon>
        <taxon>malvids</taxon>
        <taxon>Sapindales</taxon>
        <taxon>Rutaceae</taxon>
        <taxon>Aurantioideae</taxon>
        <taxon>Citrus</taxon>
    </lineage>
</organism>
<dbReference type="KEGG" id="cic:CICLE_v10027066mg"/>
<dbReference type="EMBL" id="KI536925">
    <property type="protein sequence ID" value="ESR40917.1"/>
    <property type="molecule type" value="Genomic_DNA"/>
</dbReference>
<evidence type="ECO:0000256" key="1">
    <source>
        <dbReference type="ARBA" id="ARBA00022857"/>
    </source>
</evidence>
<dbReference type="GO" id="GO:0016491">
    <property type="term" value="F:oxidoreductase activity"/>
    <property type="evidence" value="ECO:0007669"/>
    <property type="project" value="UniProtKB-KW"/>
</dbReference>